<dbReference type="AlphaFoldDB" id="A0A9P9YEI9"/>
<sequence>MSEVRNLIDLTEWDEDEPNEETKGTMLEEPEEVVVASNFEGPFDPFDLMEKEACIKGMTLKTQIKEKVSSAEKAPDLNDESPPVCMQIYAASGENSQKRRSNGSIQKQLLKMNATRSVASTPPHNRSNADFENTVFNKSLQMLAAESPLKLIEDDDVLSSSDCFEEDLKMLRIPILDALSNAEHKSSAEDNREVNEIEAKTQKVPQPEPEIDQPIAQDLGQLLKQLQMLVHEHVERSKWHLFDMAIKSIAAVIFGPSGTCLEARKADPAKQSPYSYTRQETFDRELQGTRTLRSSDTMHSPEEEVGCASMAPASSDPNFPDAMVCSAATFDAEPCSDPFERDLHSSPPSIDSAPVTRNEPYMTELMDERLALQINELLERHKLFKSANGDHEQQGIDPRTVILLVNPNNYGNQQAQPSACNAKPNPLRDFNDAGSMRRRSSSLSIQDKCKQLDRQVENLPPPTEVKRTATVGPITEAAPFRKKSNSFSMPSNPCTKANESRRTLLSSRLKTPSITESVGKANGTVKAAKPTKPVLPLIEVAATKECTNINRVYPRVPETPLSSKTKSAQKISYTSTPLPQMRTQQRRSIKPVGSGSGSGTSSSSLGNASYSAPNFRAASFSKKTGSG</sequence>
<reference evidence="2" key="1">
    <citation type="journal article" date="2023" name="Genome Biol. Evol.">
        <title>Long-read-based Genome Assembly of Drosophila gunungcola Reveals Fewer Chemosensory Genes in Flower-breeding Species.</title>
        <authorList>
            <person name="Negi A."/>
            <person name="Liao B.Y."/>
            <person name="Yeh S.D."/>
        </authorList>
    </citation>
    <scope>NUCLEOTIDE SEQUENCE</scope>
    <source>
        <strain evidence="2">Sukarami</strain>
    </source>
</reference>
<feature type="compositionally biased region" description="Low complexity" evidence="1">
    <location>
        <begin position="599"/>
        <end position="611"/>
    </location>
</feature>
<feature type="region of interest" description="Disordered" evidence="1">
    <location>
        <begin position="184"/>
        <end position="209"/>
    </location>
</feature>
<keyword evidence="3" id="KW-1185">Reference proteome</keyword>
<accession>A0A9P9YEI9</accession>
<name>A0A9P9YEI9_9MUSC</name>
<feature type="region of interest" description="Disordered" evidence="1">
    <location>
        <begin position="1"/>
        <end position="26"/>
    </location>
</feature>
<organism evidence="2 3">
    <name type="scientific">Drosophila gunungcola</name>
    <name type="common">fruit fly</name>
    <dbReference type="NCBI Taxonomy" id="103775"/>
    <lineage>
        <taxon>Eukaryota</taxon>
        <taxon>Metazoa</taxon>
        <taxon>Ecdysozoa</taxon>
        <taxon>Arthropoda</taxon>
        <taxon>Hexapoda</taxon>
        <taxon>Insecta</taxon>
        <taxon>Pterygota</taxon>
        <taxon>Neoptera</taxon>
        <taxon>Endopterygota</taxon>
        <taxon>Diptera</taxon>
        <taxon>Brachycera</taxon>
        <taxon>Muscomorpha</taxon>
        <taxon>Ephydroidea</taxon>
        <taxon>Drosophilidae</taxon>
        <taxon>Drosophila</taxon>
        <taxon>Sophophora</taxon>
    </lineage>
</organism>
<evidence type="ECO:0000313" key="3">
    <source>
        <dbReference type="Proteomes" id="UP001059596"/>
    </source>
</evidence>
<protein>
    <submittedName>
        <fullName evidence="2">Uncharacterized protein</fullName>
    </submittedName>
</protein>
<feature type="region of interest" description="Disordered" evidence="1">
    <location>
        <begin position="555"/>
        <end position="627"/>
    </location>
</feature>
<comment type="caution">
    <text evidence="2">The sequence shown here is derived from an EMBL/GenBank/DDBJ whole genome shotgun (WGS) entry which is preliminary data.</text>
</comment>
<proteinExistence type="predicted"/>
<dbReference type="EMBL" id="JAMKOV010000039">
    <property type="protein sequence ID" value="KAI8035323.1"/>
    <property type="molecule type" value="Genomic_DNA"/>
</dbReference>
<feature type="compositionally biased region" description="Basic and acidic residues" evidence="1">
    <location>
        <begin position="184"/>
        <end position="201"/>
    </location>
</feature>
<evidence type="ECO:0000313" key="2">
    <source>
        <dbReference type="EMBL" id="KAI8035323.1"/>
    </source>
</evidence>
<feature type="compositionally biased region" description="Polar residues" evidence="1">
    <location>
        <begin position="560"/>
        <end position="583"/>
    </location>
</feature>
<dbReference type="Proteomes" id="UP001059596">
    <property type="component" value="Unassembled WGS sequence"/>
</dbReference>
<dbReference type="OrthoDB" id="7970201at2759"/>
<evidence type="ECO:0000256" key="1">
    <source>
        <dbReference type="SAM" id="MobiDB-lite"/>
    </source>
</evidence>
<gene>
    <name evidence="2" type="ORF">M5D96_011871</name>
</gene>